<dbReference type="FunCoup" id="A0A077ZWD6">
    <property type="interactions" value="8"/>
</dbReference>
<evidence type="ECO:0000256" key="2">
    <source>
        <dbReference type="ARBA" id="ARBA00022737"/>
    </source>
</evidence>
<dbReference type="InterPro" id="IPR036322">
    <property type="entry name" value="WD40_repeat_dom_sf"/>
</dbReference>
<feature type="repeat" description="WD" evidence="3">
    <location>
        <begin position="587"/>
        <end position="620"/>
    </location>
</feature>
<dbReference type="Proteomes" id="UP000039865">
    <property type="component" value="Unassembled WGS sequence"/>
</dbReference>
<dbReference type="InterPro" id="IPR019775">
    <property type="entry name" value="WD40_repeat_CS"/>
</dbReference>
<dbReference type="Gene3D" id="2.130.10.10">
    <property type="entry name" value="YVTN repeat-like/Quinoprotein amine dehydrogenase"/>
    <property type="match status" value="3"/>
</dbReference>
<protein>
    <submittedName>
        <fullName evidence="4">Wd repeat-containing protein 16</fullName>
    </submittedName>
</protein>
<evidence type="ECO:0000256" key="1">
    <source>
        <dbReference type="ARBA" id="ARBA00022574"/>
    </source>
</evidence>
<dbReference type="GO" id="GO:0005929">
    <property type="term" value="C:cilium"/>
    <property type="evidence" value="ECO:0007669"/>
    <property type="project" value="UniProtKB-ARBA"/>
</dbReference>
<dbReference type="PRINTS" id="PR00320">
    <property type="entry name" value="GPROTEINBRPT"/>
</dbReference>
<keyword evidence="5" id="KW-1185">Reference proteome</keyword>
<dbReference type="InterPro" id="IPR020472">
    <property type="entry name" value="WD40_PAC1"/>
</dbReference>
<accession>A0A077ZWD6</accession>
<evidence type="ECO:0000313" key="5">
    <source>
        <dbReference type="Proteomes" id="UP000039865"/>
    </source>
</evidence>
<evidence type="ECO:0000256" key="3">
    <source>
        <dbReference type="PROSITE-ProRule" id="PRU00221"/>
    </source>
</evidence>
<gene>
    <name evidence="4" type="primary">Contig812.g882</name>
    <name evidence="4" type="ORF">STYLEM_3249</name>
</gene>
<dbReference type="InterPro" id="IPR001680">
    <property type="entry name" value="WD40_rpt"/>
</dbReference>
<dbReference type="InterPro" id="IPR050630">
    <property type="entry name" value="WD_repeat_EMAP"/>
</dbReference>
<dbReference type="AlphaFoldDB" id="A0A077ZWD6"/>
<name>A0A077ZWD6_STYLE</name>
<feature type="repeat" description="WD" evidence="3">
    <location>
        <begin position="405"/>
        <end position="438"/>
    </location>
</feature>
<dbReference type="InterPro" id="IPR015943">
    <property type="entry name" value="WD40/YVTN_repeat-like_dom_sf"/>
</dbReference>
<feature type="repeat" description="WD" evidence="3">
    <location>
        <begin position="509"/>
        <end position="543"/>
    </location>
</feature>
<organism evidence="4 5">
    <name type="scientific">Stylonychia lemnae</name>
    <name type="common">Ciliate</name>
    <dbReference type="NCBI Taxonomy" id="5949"/>
    <lineage>
        <taxon>Eukaryota</taxon>
        <taxon>Sar</taxon>
        <taxon>Alveolata</taxon>
        <taxon>Ciliophora</taxon>
        <taxon>Intramacronucleata</taxon>
        <taxon>Spirotrichea</taxon>
        <taxon>Stichotrichia</taxon>
        <taxon>Sporadotrichida</taxon>
        <taxon>Oxytrichidae</taxon>
        <taxon>Stylonychinae</taxon>
        <taxon>Stylonychia</taxon>
    </lineage>
</organism>
<keyword evidence="2" id="KW-0677">Repeat</keyword>
<proteinExistence type="predicted"/>
<dbReference type="Pfam" id="PF00400">
    <property type="entry name" value="WD40"/>
    <property type="match status" value="4"/>
</dbReference>
<feature type="repeat" description="WD" evidence="3">
    <location>
        <begin position="449"/>
        <end position="490"/>
    </location>
</feature>
<dbReference type="PROSITE" id="PS50082">
    <property type="entry name" value="WD_REPEATS_2"/>
    <property type="match status" value="4"/>
</dbReference>
<dbReference type="EMBL" id="CCKQ01003146">
    <property type="protein sequence ID" value="CDW74255.1"/>
    <property type="molecule type" value="Genomic_DNA"/>
</dbReference>
<dbReference type="PANTHER" id="PTHR13720:SF53">
    <property type="entry name" value="ANAPHASE-PROMOTING COMPLEX SUBUNIT 4 WD40 DOMAIN-CONTAINING PROTEIN"/>
    <property type="match status" value="1"/>
</dbReference>
<dbReference type="PROSITE" id="PS00678">
    <property type="entry name" value="WD_REPEATS_1"/>
    <property type="match status" value="2"/>
</dbReference>
<keyword evidence="1 3" id="KW-0853">WD repeat</keyword>
<dbReference type="PROSITE" id="PS50294">
    <property type="entry name" value="WD_REPEATS_REGION"/>
    <property type="match status" value="2"/>
</dbReference>
<dbReference type="InParanoid" id="A0A077ZWD6"/>
<dbReference type="SMART" id="SM00320">
    <property type="entry name" value="WD40"/>
    <property type="match status" value="9"/>
</dbReference>
<dbReference type="SUPFAM" id="SSF50978">
    <property type="entry name" value="WD40 repeat-like"/>
    <property type="match status" value="2"/>
</dbReference>
<sequence length="620" mass="69545">MENSELDIQASIGFQSNILHSEFQRIKGQFKDCFKIHPSNDFCIYAIGSQVVIKSLLVDNSYQYLKGHDGKVNIITISQSGKLLATGEELNDKGFQAALIVWNFYDKEMLYRVKFHKQMVLGLSFSCNDQYLVSLGGKIDGNQIVVWNMEEGKSECLQSASTQASESCQDIKFLNNNPFKFITAHNNAVKFWTFDPNKHKFTVVDCQLGHIKRFVNCITIDNTDTFAYCGTRSGDLIEIFIEKATFKRMGPLNRMFIGGINSILATQLSFILIGAGDGTIAKINKKTMKIEEGFIGKTRILLELSLFANQTNCISLVKKLQLLIKFRGFSEVFATCAGGEIRVWKVKTQQELLRIELAKTDLNIKHECNTMEFMSDGKSIITGWTDGKIRAFLPQSGKLLYVINDAHKTNEVSSLATSVDCTKIVSGGNDGEVRLWHIGRQVQKLLMNQKQHSKKITCITMLLNDQQVASASLDGNIIIWDLMSKIPLSKLKVLSSANAIESENIQRGILSMAYNYQHHVLMSCGQDRRITFWDMNQSKAYRIIQASYDGDLNQISLSFNNQQVAVADDNGEVKVFGFGDGKLIYLNNSHSYPVTSIKISPDSKTMISGDTSGAIFIWKL</sequence>
<evidence type="ECO:0000313" key="4">
    <source>
        <dbReference type="EMBL" id="CDW74255.1"/>
    </source>
</evidence>
<dbReference type="PANTHER" id="PTHR13720">
    <property type="entry name" value="WD-40 REPEAT PROTEIN"/>
    <property type="match status" value="1"/>
</dbReference>
<reference evidence="4 5" key="1">
    <citation type="submission" date="2014-06" db="EMBL/GenBank/DDBJ databases">
        <authorList>
            <person name="Swart Estienne"/>
        </authorList>
    </citation>
    <scope>NUCLEOTIDE SEQUENCE [LARGE SCALE GENOMIC DNA]</scope>
    <source>
        <strain evidence="4 5">130c</strain>
    </source>
</reference>
<dbReference type="OrthoDB" id="6252103at2759"/>